<evidence type="ECO:0000313" key="4">
    <source>
        <dbReference type="Proteomes" id="UP000324748"/>
    </source>
</evidence>
<dbReference type="AlphaFoldDB" id="A0A5B0MUH7"/>
<evidence type="ECO:0000313" key="2">
    <source>
        <dbReference type="EMBL" id="KAA1079816.1"/>
    </source>
</evidence>
<name>A0A5B0MUH7_PUCGR</name>
<dbReference type="EMBL" id="VDEP01000339">
    <property type="protein sequence ID" value="KAA1100728.1"/>
    <property type="molecule type" value="Genomic_DNA"/>
</dbReference>
<dbReference type="EMBL" id="VSWC01000132">
    <property type="protein sequence ID" value="KAA1079816.1"/>
    <property type="molecule type" value="Genomic_DNA"/>
</dbReference>
<gene>
    <name evidence="2" type="ORF">PGT21_025134</name>
    <name evidence="3" type="ORF">PGTUg99_020519</name>
</gene>
<sequence length="78" mass="8662">MRQGRGHSHANAAHSREWGLVLRSAHLAVLTVPPHECLQNSIDMKKGPLTSLPRVARPRDFTQRTFQGHAEPSGTTTR</sequence>
<protein>
    <submittedName>
        <fullName evidence="2">Uncharacterized protein</fullName>
    </submittedName>
</protein>
<evidence type="ECO:0000313" key="3">
    <source>
        <dbReference type="EMBL" id="KAA1100728.1"/>
    </source>
</evidence>
<dbReference type="Proteomes" id="UP000325313">
    <property type="component" value="Unassembled WGS sequence"/>
</dbReference>
<evidence type="ECO:0000256" key="1">
    <source>
        <dbReference type="SAM" id="MobiDB-lite"/>
    </source>
</evidence>
<proteinExistence type="predicted"/>
<evidence type="ECO:0000313" key="5">
    <source>
        <dbReference type="Proteomes" id="UP000325313"/>
    </source>
</evidence>
<feature type="region of interest" description="Disordered" evidence="1">
    <location>
        <begin position="46"/>
        <end position="78"/>
    </location>
</feature>
<reference evidence="4 5" key="1">
    <citation type="submission" date="2019-05" db="EMBL/GenBank/DDBJ databases">
        <title>Emergence of the Ug99 lineage of the wheat stem rust pathogen through somatic hybridization.</title>
        <authorList>
            <person name="Li F."/>
            <person name="Upadhyaya N.M."/>
            <person name="Sperschneider J."/>
            <person name="Matny O."/>
            <person name="Nguyen-Phuc H."/>
            <person name="Mago R."/>
            <person name="Raley C."/>
            <person name="Miller M.E."/>
            <person name="Silverstein K.A.T."/>
            <person name="Henningsen E."/>
            <person name="Hirsch C.D."/>
            <person name="Visser B."/>
            <person name="Pretorius Z.A."/>
            <person name="Steffenson B.J."/>
            <person name="Schwessinger B."/>
            <person name="Dodds P.N."/>
            <person name="Figueroa M."/>
        </authorList>
    </citation>
    <scope>NUCLEOTIDE SEQUENCE [LARGE SCALE GENOMIC DNA]</scope>
    <source>
        <strain evidence="2">21-0</strain>
        <strain evidence="3 5">Ug99</strain>
    </source>
</reference>
<accession>A0A5B0MUH7</accession>
<comment type="caution">
    <text evidence="2">The sequence shown here is derived from an EMBL/GenBank/DDBJ whole genome shotgun (WGS) entry which is preliminary data.</text>
</comment>
<dbReference type="Proteomes" id="UP000324748">
    <property type="component" value="Unassembled WGS sequence"/>
</dbReference>
<organism evidence="2 4">
    <name type="scientific">Puccinia graminis f. sp. tritici</name>
    <dbReference type="NCBI Taxonomy" id="56615"/>
    <lineage>
        <taxon>Eukaryota</taxon>
        <taxon>Fungi</taxon>
        <taxon>Dikarya</taxon>
        <taxon>Basidiomycota</taxon>
        <taxon>Pucciniomycotina</taxon>
        <taxon>Pucciniomycetes</taxon>
        <taxon>Pucciniales</taxon>
        <taxon>Pucciniaceae</taxon>
        <taxon>Puccinia</taxon>
    </lineage>
</organism>
<keyword evidence="4" id="KW-1185">Reference proteome</keyword>